<name>E4X3Q6_OIKDI</name>
<evidence type="ECO:0000313" key="2">
    <source>
        <dbReference type="Proteomes" id="UP000001307"/>
    </source>
</evidence>
<organism evidence="1 2">
    <name type="scientific">Oikopleura dioica</name>
    <name type="common">Tunicate</name>
    <dbReference type="NCBI Taxonomy" id="34765"/>
    <lineage>
        <taxon>Eukaryota</taxon>
        <taxon>Metazoa</taxon>
        <taxon>Chordata</taxon>
        <taxon>Tunicata</taxon>
        <taxon>Appendicularia</taxon>
        <taxon>Copelata</taxon>
        <taxon>Oikopleuridae</taxon>
        <taxon>Oikopleura</taxon>
    </lineage>
</organism>
<accession>E4X3Q6</accession>
<dbReference type="AlphaFoldDB" id="E4X3Q6"/>
<evidence type="ECO:0000313" key="1">
    <source>
        <dbReference type="EMBL" id="CBY18260.1"/>
    </source>
</evidence>
<keyword evidence="2" id="KW-1185">Reference proteome</keyword>
<dbReference type="EMBL" id="FN653023">
    <property type="protein sequence ID" value="CBY18260.1"/>
    <property type="molecule type" value="Genomic_DNA"/>
</dbReference>
<dbReference type="InParanoid" id="E4X3Q6"/>
<reference evidence="1 2" key="1">
    <citation type="journal article" date="2010" name="Science">
        <title>Plasticity of animal genome architecture unmasked by rapid evolution of a pelagic tunicate.</title>
        <authorList>
            <person name="Denoeud F."/>
            <person name="Henriet S."/>
            <person name="Mungpakdee S."/>
            <person name="Aury J.M."/>
            <person name="Da Silva C."/>
            <person name="Brinkmann H."/>
            <person name="Mikhaleva J."/>
            <person name="Olsen L.C."/>
            <person name="Jubin C."/>
            <person name="Canestro C."/>
            <person name="Bouquet J.M."/>
            <person name="Danks G."/>
            <person name="Poulain J."/>
            <person name="Campsteijn C."/>
            <person name="Adamski M."/>
            <person name="Cross I."/>
            <person name="Yadetie F."/>
            <person name="Muffato M."/>
            <person name="Louis A."/>
            <person name="Butcher S."/>
            <person name="Tsagkogeorga G."/>
            <person name="Konrad A."/>
            <person name="Singh S."/>
            <person name="Jensen M.F."/>
            <person name="Cong E.H."/>
            <person name="Eikeseth-Otteraa H."/>
            <person name="Noel B."/>
            <person name="Anthouard V."/>
            <person name="Porcel B.M."/>
            <person name="Kachouri-Lafond R."/>
            <person name="Nishino A."/>
            <person name="Ugolini M."/>
            <person name="Chourrout P."/>
            <person name="Nishida H."/>
            <person name="Aasland R."/>
            <person name="Huzurbazar S."/>
            <person name="Westhof E."/>
            <person name="Delsuc F."/>
            <person name="Lehrach H."/>
            <person name="Reinhardt R."/>
            <person name="Weissenbach J."/>
            <person name="Roy S.W."/>
            <person name="Artiguenave F."/>
            <person name="Postlethwait J.H."/>
            <person name="Manak J.R."/>
            <person name="Thompson E.M."/>
            <person name="Jaillon O."/>
            <person name="Du Pasquier L."/>
            <person name="Boudinot P."/>
            <person name="Liberles D.A."/>
            <person name="Volff J.N."/>
            <person name="Philippe H."/>
            <person name="Lenhard B."/>
            <person name="Roest Crollius H."/>
            <person name="Wincker P."/>
            <person name="Chourrout D."/>
        </authorList>
    </citation>
    <scope>NUCLEOTIDE SEQUENCE [LARGE SCALE GENOMIC DNA]</scope>
</reference>
<proteinExistence type="predicted"/>
<protein>
    <submittedName>
        <fullName evidence="1">Uncharacterized protein</fullName>
    </submittedName>
</protein>
<gene>
    <name evidence="1" type="ORF">GSOID_T00017899001</name>
</gene>
<dbReference type="Proteomes" id="UP000001307">
    <property type="component" value="Unassembled WGS sequence"/>
</dbReference>
<sequence length="166" mass="18346">MDAKKISFRMIHSQFATKFSPQKIFGIKIRTPGPEVQSLEGEEKESCDEPVAVVKRFTFNFEANSPHEARCFFVGGNSDEASIVSFTGEEVAENGRFEPALVDRSLDGEYVCSLGAADQIIQIDVFRSEDDALVKAANDKPSQLTVATLDVDFSSELPFFGDYFGK</sequence>